<accession>A0A9P8Q2Z6</accession>
<evidence type="ECO:0000256" key="1">
    <source>
        <dbReference type="SAM" id="MobiDB-lite"/>
    </source>
</evidence>
<comment type="caution">
    <text evidence="3">The sequence shown here is derived from an EMBL/GenBank/DDBJ whole genome shotgun (WGS) entry which is preliminary data.</text>
</comment>
<protein>
    <submittedName>
        <fullName evidence="3">Uncharacterized protein</fullName>
    </submittedName>
</protein>
<evidence type="ECO:0000256" key="2">
    <source>
        <dbReference type="SAM" id="Phobius"/>
    </source>
</evidence>
<keyword evidence="4" id="KW-1185">Reference proteome</keyword>
<feature type="transmembrane region" description="Helical" evidence="2">
    <location>
        <begin position="61"/>
        <end position="79"/>
    </location>
</feature>
<reference evidence="3" key="2">
    <citation type="submission" date="2021-01" db="EMBL/GenBank/DDBJ databases">
        <authorList>
            <person name="Schikora-Tamarit M.A."/>
        </authorList>
    </citation>
    <scope>NUCLEOTIDE SEQUENCE</scope>
    <source>
        <strain evidence="3">CBS2887</strain>
    </source>
</reference>
<dbReference type="Proteomes" id="UP000774326">
    <property type="component" value="Unassembled WGS sequence"/>
</dbReference>
<feature type="transmembrane region" description="Helical" evidence="2">
    <location>
        <begin position="91"/>
        <end position="109"/>
    </location>
</feature>
<proteinExistence type="predicted"/>
<reference evidence="3" key="1">
    <citation type="journal article" date="2021" name="Open Biol.">
        <title>Shared evolutionary footprints suggest mitochondrial oxidative damage underlies multiple complex I losses in fungi.</title>
        <authorList>
            <person name="Schikora-Tamarit M.A."/>
            <person name="Marcet-Houben M."/>
            <person name="Nosek J."/>
            <person name="Gabaldon T."/>
        </authorList>
    </citation>
    <scope>NUCLEOTIDE SEQUENCE</scope>
    <source>
        <strain evidence="3">CBS2887</strain>
    </source>
</reference>
<feature type="compositionally biased region" description="Acidic residues" evidence="1">
    <location>
        <begin position="1"/>
        <end position="20"/>
    </location>
</feature>
<evidence type="ECO:0000313" key="4">
    <source>
        <dbReference type="Proteomes" id="UP000774326"/>
    </source>
</evidence>
<dbReference type="EMBL" id="JAEUBG010003235">
    <property type="protein sequence ID" value="KAH3683096.1"/>
    <property type="molecule type" value="Genomic_DNA"/>
</dbReference>
<keyword evidence="2" id="KW-0812">Transmembrane</keyword>
<evidence type="ECO:0000313" key="3">
    <source>
        <dbReference type="EMBL" id="KAH3683096.1"/>
    </source>
</evidence>
<sequence length="119" mass="12572">MLQDEDLKETPEEPETEGEAELAGPIIDGVIEGLDSVEAGVGTLLVLVPNDVVDLFNLERLLNVSIVVLGAAAGGFDSIVYEFDNIGSSSLIIGTAIFLSIFCDFISAINSCSLDLLRV</sequence>
<keyword evidence="2" id="KW-1133">Transmembrane helix</keyword>
<gene>
    <name evidence="3" type="ORF">WICPIJ_005921</name>
</gene>
<organism evidence="3 4">
    <name type="scientific">Wickerhamomyces pijperi</name>
    <name type="common">Yeast</name>
    <name type="synonym">Pichia pijperi</name>
    <dbReference type="NCBI Taxonomy" id="599730"/>
    <lineage>
        <taxon>Eukaryota</taxon>
        <taxon>Fungi</taxon>
        <taxon>Dikarya</taxon>
        <taxon>Ascomycota</taxon>
        <taxon>Saccharomycotina</taxon>
        <taxon>Saccharomycetes</taxon>
        <taxon>Phaffomycetales</taxon>
        <taxon>Wickerhamomycetaceae</taxon>
        <taxon>Wickerhamomyces</taxon>
    </lineage>
</organism>
<keyword evidence="2" id="KW-0472">Membrane</keyword>
<feature type="region of interest" description="Disordered" evidence="1">
    <location>
        <begin position="1"/>
        <end position="21"/>
    </location>
</feature>
<dbReference type="AlphaFoldDB" id="A0A9P8Q2Z6"/>
<name>A0A9P8Q2Z6_WICPI</name>